<keyword evidence="2" id="KW-0045">Antibiotic biosynthesis</keyword>
<feature type="domain" description="Fe2OG dioxygenase" evidence="4">
    <location>
        <begin position="174"/>
        <end position="294"/>
    </location>
</feature>
<dbReference type="InterPro" id="IPR005123">
    <property type="entry name" value="Oxoglu/Fe-dep_dioxygenase_dom"/>
</dbReference>
<evidence type="ECO:0000256" key="1">
    <source>
        <dbReference type="ARBA" id="ARBA00004792"/>
    </source>
</evidence>
<comment type="similarity">
    <text evidence="3">Belongs to the iron/ascorbate-dependent oxidoreductase family.</text>
</comment>
<evidence type="ECO:0000259" key="4">
    <source>
        <dbReference type="PROSITE" id="PS51471"/>
    </source>
</evidence>
<dbReference type="Pfam" id="PF14226">
    <property type="entry name" value="DIOX_N"/>
    <property type="match status" value="1"/>
</dbReference>
<evidence type="ECO:0000313" key="5">
    <source>
        <dbReference type="EMBL" id="GAA4008310.1"/>
    </source>
</evidence>
<keyword evidence="6" id="KW-1185">Reference proteome</keyword>
<dbReference type="Gene3D" id="2.60.120.330">
    <property type="entry name" value="B-lactam Antibiotic, Isopenicillin N Synthase, Chain"/>
    <property type="match status" value="1"/>
</dbReference>
<comment type="pathway">
    <text evidence="1">Antibiotic biosynthesis.</text>
</comment>
<dbReference type="SUPFAM" id="SSF51197">
    <property type="entry name" value="Clavaminate synthase-like"/>
    <property type="match status" value="1"/>
</dbReference>
<dbReference type="InterPro" id="IPR050231">
    <property type="entry name" value="Iron_ascorbate_oxido_reductase"/>
</dbReference>
<keyword evidence="3" id="KW-0560">Oxidoreductase</keyword>
<dbReference type="InterPro" id="IPR044861">
    <property type="entry name" value="IPNS-like_FE2OG_OXY"/>
</dbReference>
<dbReference type="Proteomes" id="UP001500456">
    <property type="component" value="Unassembled WGS sequence"/>
</dbReference>
<accession>A0ABP7S904</accession>
<dbReference type="Pfam" id="PF03171">
    <property type="entry name" value="2OG-FeII_Oxy"/>
    <property type="match status" value="1"/>
</dbReference>
<dbReference type="PROSITE" id="PS51471">
    <property type="entry name" value="FE2OG_OXY"/>
    <property type="match status" value="1"/>
</dbReference>
<keyword evidence="3" id="KW-0408">Iron</keyword>
<evidence type="ECO:0000313" key="6">
    <source>
        <dbReference type="Proteomes" id="UP001500456"/>
    </source>
</evidence>
<dbReference type="InterPro" id="IPR026992">
    <property type="entry name" value="DIOX_N"/>
</dbReference>
<proteinExistence type="inferred from homology"/>
<dbReference type="PANTHER" id="PTHR47990">
    <property type="entry name" value="2-OXOGLUTARATE (2OG) AND FE(II)-DEPENDENT OXYGENASE SUPERFAMILY PROTEIN-RELATED"/>
    <property type="match status" value="1"/>
</dbReference>
<dbReference type="RefSeq" id="WP_345566950.1">
    <property type="nucleotide sequence ID" value="NZ_BAAAZX010000017.1"/>
</dbReference>
<gene>
    <name evidence="5" type="ORF">GCM10022232_55830</name>
</gene>
<dbReference type="EMBL" id="BAAAZX010000017">
    <property type="protein sequence ID" value="GAA4008310.1"/>
    <property type="molecule type" value="Genomic_DNA"/>
</dbReference>
<dbReference type="InterPro" id="IPR027443">
    <property type="entry name" value="IPNS-like_sf"/>
</dbReference>
<sequence length="353" mass="38876">MSSDQRTPTPLRTFRLPPTVDGNDADITLGRALVAAWQSDGIFQISATATQQAATERALAASRAFCGRPLEEKAAHVSDLTYSGYVASGEEETAGERDGSEIFTVCPDIPADDPRVIERWPCHGPAPWPSPAYARAMKDYLAAVGEIGHRLLRLTALGLGLRDTDRFTRLTEDGWHHMRVLRFPPAAATSERGIGAHTDYGLLVIAAQDDVGGLYVRPPVPGEERGRNWLPGESMAGRYEHAEPWTYVAPVPAVFTVFPGDIMQFMTGGALLSTPHKVRLADRERYTLAYFHEPAFNAVARPLTDAGTDEFIHYGTHFTNMFMRCYPNRVTTARIEAEGRLKILDRLREGAPA</sequence>
<protein>
    <submittedName>
        <fullName evidence="5">2OG-Fe(II) oxygenase family protein</fullName>
    </submittedName>
</protein>
<reference evidence="6" key="1">
    <citation type="journal article" date="2019" name="Int. J. Syst. Evol. Microbiol.">
        <title>The Global Catalogue of Microorganisms (GCM) 10K type strain sequencing project: providing services to taxonomists for standard genome sequencing and annotation.</title>
        <authorList>
            <consortium name="The Broad Institute Genomics Platform"/>
            <consortium name="The Broad Institute Genome Sequencing Center for Infectious Disease"/>
            <person name="Wu L."/>
            <person name="Ma J."/>
        </authorList>
    </citation>
    <scope>NUCLEOTIDE SEQUENCE [LARGE SCALE GENOMIC DNA]</scope>
    <source>
        <strain evidence="6">JCM 16924</strain>
    </source>
</reference>
<keyword evidence="3" id="KW-0479">Metal-binding</keyword>
<name>A0ABP7S904_9ACTN</name>
<evidence type="ECO:0000256" key="3">
    <source>
        <dbReference type="RuleBase" id="RU003682"/>
    </source>
</evidence>
<comment type="caution">
    <text evidence="5">The sequence shown here is derived from an EMBL/GenBank/DDBJ whole genome shotgun (WGS) entry which is preliminary data.</text>
</comment>
<organism evidence="5 6">
    <name type="scientific">Streptomyces plumbiresistens</name>
    <dbReference type="NCBI Taxonomy" id="511811"/>
    <lineage>
        <taxon>Bacteria</taxon>
        <taxon>Bacillati</taxon>
        <taxon>Actinomycetota</taxon>
        <taxon>Actinomycetes</taxon>
        <taxon>Kitasatosporales</taxon>
        <taxon>Streptomycetaceae</taxon>
        <taxon>Streptomyces</taxon>
    </lineage>
</organism>
<evidence type="ECO:0000256" key="2">
    <source>
        <dbReference type="ARBA" id="ARBA00023194"/>
    </source>
</evidence>